<protein>
    <submittedName>
        <fullName evidence="1">Serine/threonine-protein kinase atm</fullName>
    </submittedName>
</protein>
<comment type="caution">
    <text evidence="1">The sequence shown here is derived from an EMBL/GenBank/DDBJ whole genome shotgun (WGS) entry which is preliminary data.</text>
</comment>
<dbReference type="GO" id="GO:0006974">
    <property type="term" value="P:DNA damage response"/>
    <property type="evidence" value="ECO:0007669"/>
    <property type="project" value="InterPro"/>
</dbReference>
<reference evidence="1 2" key="1">
    <citation type="journal article" date="2018" name="Sci. Data">
        <title>The draft genome sequence of cork oak.</title>
        <authorList>
            <person name="Ramos A.M."/>
            <person name="Usie A."/>
            <person name="Barbosa P."/>
            <person name="Barros P.M."/>
            <person name="Capote T."/>
            <person name="Chaves I."/>
            <person name="Simoes F."/>
            <person name="Abreu I."/>
            <person name="Carrasquinho I."/>
            <person name="Faro C."/>
            <person name="Guimaraes J.B."/>
            <person name="Mendonca D."/>
            <person name="Nobrega F."/>
            <person name="Rodrigues L."/>
            <person name="Saibo N.J.M."/>
            <person name="Varela M.C."/>
            <person name="Egas C."/>
            <person name="Matos J."/>
            <person name="Miguel C.M."/>
            <person name="Oliveira M.M."/>
            <person name="Ricardo C.P."/>
            <person name="Goncalves S."/>
        </authorList>
    </citation>
    <scope>NUCLEOTIDE SEQUENCE [LARGE SCALE GENOMIC DNA]</scope>
    <source>
        <strain evidence="2">cv. HL8</strain>
    </source>
</reference>
<dbReference type="Pfam" id="PF25360">
    <property type="entry name" value="TPR_ATM"/>
    <property type="match status" value="1"/>
</dbReference>
<dbReference type="AlphaFoldDB" id="A0AAW0ITN3"/>
<name>A0AAW0ITN3_QUESU</name>
<dbReference type="InterPro" id="IPR057445">
    <property type="entry name" value="ATM_TPR"/>
</dbReference>
<organism evidence="1 2">
    <name type="scientific">Quercus suber</name>
    <name type="common">Cork oak</name>
    <dbReference type="NCBI Taxonomy" id="58331"/>
    <lineage>
        <taxon>Eukaryota</taxon>
        <taxon>Viridiplantae</taxon>
        <taxon>Streptophyta</taxon>
        <taxon>Embryophyta</taxon>
        <taxon>Tracheophyta</taxon>
        <taxon>Spermatophyta</taxon>
        <taxon>Magnoliopsida</taxon>
        <taxon>eudicotyledons</taxon>
        <taxon>Gunneridae</taxon>
        <taxon>Pentapetalae</taxon>
        <taxon>rosids</taxon>
        <taxon>fabids</taxon>
        <taxon>Fagales</taxon>
        <taxon>Fagaceae</taxon>
        <taxon>Quercus</taxon>
    </lineage>
</organism>
<dbReference type="Proteomes" id="UP000237347">
    <property type="component" value="Unassembled WGS sequence"/>
</dbReference>
<dbReference type="EMBL" id="PKMF04000878">
    <property type="protein sequence ID" value="KAK7817531.1"/>
    <property type="molecule type" value="Genomic_DNA"/>
</dbReference>
<gene>
    <name evidence="1" type="primary">ATM_8</name>
    <name evidence="1" type="ORF">CFP56_042765</name>
</gene>
<dbReference type="GO" id="GO:0004674">
    <property type="term" value="F:protein serine/threonine kinase activity"/>
    <property type="evidence" value="ECO:0007669"/>
    <property type="project" value="InterPro"/>
</dbReference>
<accession>A0AAW0ITN3</accession>
<dbReference type="InterPro" id="IPR038980">
    <property type="entry name" value="ATM_plant"/>
</dbReference>
<dbReference type="PANTHER" id="PTHR37079:SF4">
    <property type="entry name" value="SERINE_THREONINE-PROTEIN KINASE ATM"/>
    <property type="match status" value="1"/>
</dbReference>
<keyword evidence="1" id="KW-0808">Transferase</keyword>
<keyword evidence="2" id="KW-1185">Reference proteome</keyword>
<dbReference type="PANTHER" id="PTHR37079">
    <property type="entry name" value="SERINE/THREONINE-PROTEIN KINASE ATM"/>
    <property type="match status" value="1"/>
</dbReference>
<evidence type="ECO:0000313" key="1">
    <source>
        <dbReference type="EMBL" id="KAK7817531.1"/>
    </source>
</evidence>
<evidence type="ECO:0000313" key="2">
    <source>
        <dbReference type="Proteomes" id="UP000237347"/>
    </source>
</evidence>
<keyword evidence="1" id="KW-0418">Kinase</keyword>
<sequence>MDNSSPSSPMVSIVSHILSLASCASDPAVPLFSRDTIVHAVQTVVDGFLEMENNPITAGVVDKINFTQIEFSCVQFIVEMHYKIAAAVHNRHKCHQLAGIEVSIVSHILSLASCASDPAVPLFSRDTIVHAVQTVVDGFLEMENNPITAGVVDKINFTQIEFSCNPSMEMISVLGEQLQFLVSKLGACCIPSEANGKNSGTGLSQVLSLLLLLTVDSNPAFYDYIRVGLLEADYFICN</sequence>
<proteinExistence type="predicted"/>